<name>A0A514KU95_9HYPH</name>
<proteinExistence type="predicted"/>
<dbReference type="GO" id="GO:0043709">
    <property type="term" value="P:cell adhesion involved in single-species biofilm formation"/>
    <property type="evidence" value="ECO:0007669"/>
    <property type="project" value="TreeGrafter"/>
</dbReference>
<evidence type="ECO:0000313" key="3">
    <source>
        <dbReference type="EMBL" id="KAB7782232.1"/>
    </source>
</evidence>
<dbReference type="InterPro" id="IPR029787">
    <property type="entry name" value="Nucleotide_cyclase"/>
</dbReference>
<evidence type="ECO:0000256" key="1">
    <source>
        <dbReference type="ARBA" id="ARBA00012528"/>
    </source>
</evidence>
<comment type="catalytic activity">
    <reaction evidence="2">
        <text>2 GTP = 3',3'-c-di-GMP + 2 diphosphate</text>
        <dbReference type="Rhea" id="RHEA:24898"/>
        <dbReference type="ChEBI" id="CHEBI:33019"/>
        <dbReference type="ChEBI" id="CHEBI:37565"/>
        <dbReference type="ChEBI" id="CHEBI:58805"/>
        <dbReference type="EC" id="2.7.7.65"/>
    </reaction>
</comment>
<dbReference type="PANTHER" id="PTHR45138">
    <property type="entry name" value="REGULATORY COMPONENTS OF SENSORY TRANSDUCTION SYSTEM"/>
    <property type="match status" value="1"/>
</dbReference>
<dbReference type="AlphaFoldDB" id="A0A514KU95"/>
<dbReference type="Proteomes" id="UP000469949">
    <property type="component" value="Unassembled WGS sequence"/>
</dbReference>
<dbReference type="SUPFAM" id="SSF55073">
    <property type="entry name" value="Nucleotide cyclase"/>
    <property type="match status" value="1"/>
</dbReference>
<evidence type="ECO:0000256" key="2">
    <source>
        <dbReference type="ARBA" id="ARBA00034247"/>
    </source>
</evidence>
<dbReference type="GO" id="GO:0052621">
    <property type="term" value="F:diguanylate cyclase activity"/>
    <property type="evidence" value="ECO:0007669"/>
    <property type="project" value="UniProtKB-EC"/>
</dbReference>
<dbReference type="GO" id="GO:0005886">
    <property type="term" value="C:plasma membrane"/>
    <property type="evidence" value="ECO:0007669"/>
    <property type="project" value="TreeGrafter"/>
</dbReference>
<dbReference type="EMBL" id="WEKV01000020">
    <property type="protein sequence ID" value="KAB7782232.1"/>
    <property type="molecule type" value="Genomic_DNA"/>
</dbReference>
<dbReference type="Gene3D" id="3.30.70.270">
    <property type="match status" value="1"/>
</dbReference>
<sequence>MVALPNVPTLGLCSILSSLAFFGVFLCLWGGRRDETYFLHWAGGSLSYALAIFCFNHLAPSPLQTGLLYGVLSASTLAVLTGVRRFDGRPPFRPWMLLPILVAGLGYILPAFTLGPDDAACRIGGTFGSLLTMAVAGSSLALGRASRPSPGRRIAGAALLAYIPGFVAAMVAEAVGGAEVNMAALIPLLSDQLLLAVLNLGLITMPGERAQAELREAARRDFLTGAWNRAGLAALAPRLLRPGTAVIVLDVDHFKAINDGHGHAAGDRVLTALAGSVHAVIPEPDASLVRLGGDEFVLLVADRSPAEARWIADEIRQIAGRGNGLPAWTISLGIAAVEPGETDFSAAIERADRSLYRAKAEGRDRAA</sequence>
<dbReference type="CDD" id="cd01949">
    <property type="entry name" value="GGDEF"/>
    <property type="match status" value="1"/>
</dbReference>
<comment type="caution">
    <text evidence="3">The sequence shown here is derived from an EMBL/GenBank/DDBJ whole genome shotgun (WGS) entry which is preliminary data.</text>
</comment>
<dbReference type="InterPro" id="IPR000160">
    <property type="entry name" value="GGDEF_dom"/>
</dbReference>
<dbReference type="InterPro" id="IPR043128">
    <property type="entry name" value="Rev_trsase/Diguanyl_cyclase"/>
</dbReference>
<dbReference type="PROSITE" id="PS50887">
    <property type="entry name" value="GGDEF"/>
    <property type="match status" value="1"/>
</dbReference>
<dbReference type="Pfam" id="PF00990">
    <property type="entry name" value="GGDEF"/>
    <property type="match status" value="1"/>
</dbReference>
<dbReference type="SMART" id="SM00267">
    <property type="entry name" value="GGDEF"/>
    <property type="match status" value="1"/>
</dbReference>
<dbReference type="PANTHER" id="PTHR45138:SF9">
    <property type="entry name" value="DIGUANYLATE CYCLASE DGCM-RELATED"/>
    <property type="match status" value="1"/>
</dbReference>
<dbReference type="GO" id="GO:1902201">
    <property type="term" value="P:negative regulation of bacterial-type flagellum-dependent cell motility"/>
    <property type="evidence" value="ECO:0007669"/>
    <property type="project" value="TreeGrafter"/>
</dbReference>
<accession>A0A514KU95</accession>
<protein>
    <recommendedName>
        <fullName evidence="1">diguanylate cyclase</fullName>
        <ecNumber evidence="1">2.7.7.65</ecNumber>
    </recommendedName>
</protein>
<dbReference type="NCBIfam" id="TIGR00254">
    <property type="entry name" value="GGDEF"/>
    <property type="match status" value="1"/>
</dbReference>
<evidence type="ECO:0000313" key="4">
    <source>
        <dbReference type="Proteomes" id="UP000469949"/>
    </source>
</evidence>
<dbReference type="EC" id="2.7.7.65" evidence="1"/>
<dbReference type="RefSeq" id="WP_141954160.1">
    <property type="nucleotide sequence ID" value="NZ_CP039546.1"/>
</dbReference>
<organism evidence="3 4">
    <name type="scientific">Methylorubrum populi</name>
    <dbReference type="NCBI Taxonomy" id="223967"/>
    <lineage>
        <taxon>Bacteria</taxon>
        <taxon>Pseudomonadati</taxon>
        <taxon>Pseudomonadota</taxon>
        <taxon>Alphaproteobacteria</taxon>
        <taxon>Hyphomicrobiales</taxon>
        <taxon>Methylobacteriaceae</taxon>
        <taxon>Methylorubrum</taxon>
    </lineage>
</organism>
<gene>
    <name evidence="3" type="ORF">F8B43_4987</name>
</gene>
<reference evidence="3 4" key="1">
    <citation type="submission" date="2019-10" db="EMBL/GenBank/DDBJ databases">
        <title>Draft Genome Sequence of the Caffeine Degrading Methylotroph Methylorubrum populi PINKEL.</title>
        <authorList>
            <person name="Dawson S.C."/>
            <person name="Zhang X."/>
            <person name="Wright M.E."/>
            <person name="Sharma G."/>
            <person name="Langner J.T."/>
            <person name="Ditty J.L."/>
            <person name="Subuyuj G.A."/>
        </authorList>
    </citation>
    <scope>NUCLEOTIDE SEQUENCE [LARGE SCALE GENOMIC DNA]</scope>
    <source>
        <strain evidence="3 4">Pinkel</strain>
    </source>
</reference>
<dbReference type="InterPro" id="IPR050469">
    <property type="entry name" value="Diguanylate_Cyclase"/>
</dbReference>